<dbReference type="InterPro" id="IPR039420">
    <property type="entry name" value="WalR-like"/>
</dbReference>
<name>A0A934QF31_9MICO</name>
<reference evidence="8" key="1">
    <citation type="submission" date="2020-12" db="EMBL/GenBank/DDBJ databases">
        <title>Leucobacter sp. CAS2, isolated from Chromium sludge.</title>
        <authorList>
            <person name="Xu Z."/>
        </authorList>
    </citation>
    <scope>NUCLEOTIDE SEQUENCE</scope>
    <source>
        <strain evidence="8">CSA2</strain>
    </source>
</reference>
<dbReference type="CDD" id="cd17535">
    <property type="entry name" value="REC_NarL-like"/>
    <property type="match status" value="1"/>
</dbReference>
<dbReference type="InterPro" id="IPR058245">
    <property type="entry name" value="NreC/VraR/RcsB-like_REC"/>
</dbReference>
<evidence type="ECO:0000313" key="9">
    <source>
        <dbReference type="Proteomes" id="UP000618733"/>
    </source>
</evidence>
<dbReference type="CDD" id="cd06170">
    <property type="entry name" value="LuxR_C_like"/>
    <property type="match status" value="1"/>
</dbReference>
<keyword evidence="4" id="KW-0804">Transcription</keyword>
<dbReference type="EMBL" id="JAEHOI010000007">
    <property type="protein sequence ID" value="MBK0422107.1"/>
    <property type="molecule type" value="Genomic_DNA"/>
</dbReference>
<dbReference type="PANTHER" id="PTHR43214:SF24">
    <property type="entry name" value="TRANSCRIPTIONAL REGULATORY PROTEIN NARL-RELATED"/>
    <property type="match status" value="1"/>
</dbReference>
<dbReference type="SUPFAM" id="SSF52172">
    <property type="entry name" value="CheY-like"/>
    <property type="match status" value="1"/>
</dbReference>
<dbReference type="SUPFAM" id="SSF46894">
    <property type="entry name" value="C-terminal effector domain of the bipartite response regulators"/>
    <property type="match status" value="1"/>
</dbReference>
<keyword evidence="2" id="KW-0805">Transcription regulation</keyword>
<dbReference type="GO" id="GO:0006355">
    <property type="term" value="P:regulation of DNA-templated transcription"/>
    <property type="evidence" value="ECO:0007669"/>
    <property type="project" value="InterPro"/>
</dbReference>
<dbReference type="PROSITE" id="PS50043">
    <property type="entry name" value="HTH_LUXR_2"/>
    <property type="match status" value="1"/>
</dbReference>
<dbReference type="PRINTS" id="PR00038">
    <property type="entry name" value="HTHLUXR"/>
</dbReference>
<dbReference type="InterPro" id="IPR016032">
    <property type="entry name" value="Sig_transdc_resp-reg_C-effctor"/>
</dbReference>
<evidence type="ECO:0000259" key="6">
    <source>
        <dbReference type="PROSITE" id="PS50043"/>
    </source>
</evidence>
<organism evidence="8 9">
    <name type="scientific">Leucobacter edaphi</name>
    <dbReference type="NCBI Taxonomy" id="2796472"/>
    <lineage>
        <taxon>Bacteria</taxon>
        <taxon>Bacillati</taxon>
        <taxon>Actinomycetota</taxon>
        <taxon>Actinomycetes</taxon>
        <taxon>Micrococcales</taxon>
        <taxon>Microbacteriaceae</taxon>
        <taxon>Leucobacter</taxon>
    </lineage>
</organism>
<accession>A0A934QF31</accession>
<dbReference type="Pfam" id="PF00196">
    <property type="entry name" value="GerE"/>
    <property type="match status" value="1"/>
</dbReference>
<evidence type="ECO:0000256" key="3">
    <source>
        <dbReference type="ARBA" id="ARBA00023125"/>
    </source>
</evidence>
<evidence type="ECO:0000259" key="7">
    <source>
        <dbReference type="PROSITE" id="PS50110"/>
    </source>
</evidence>
<dbReference type="SMART" id="SM00448">
    <property type="entry name" value="REC"/>
    <property type="match status" value="1"/>
</dbReference>
<proteinExistence type="predicted"/>
<dbReference type="PANTHER" id="PTHR43214">
    <property type="entry name" value="TWO-COMPONENT RESPONSE REGULATOR"/>
    <property type="match status" value="1"/>
</dbReference>
<gene>
    <name evidence="8" type="ORF">JD292_08465</name>
</gene>
<dbReference type="GO" id="GO:0003677">
    <property type="term" value="F:DNA binding"/>
    <property type="evidence" value="ECO:0007669"/>
    <property type="project" value="UniProtKB-KW"/>
</dbReference>
<evidence type="ECO:0000256" key="4">
    <source>
        <dbReference type="ARBA" id="ARBA00023163"/>
    </source>
</evidence>
<evidence type="ECO:0000256" key="2">
    <source>
        <dbReference type="ARBA" id="ARBA00023015"/>
    </source>
</evidence>
<evidence type="ECO:0000256" key="5">
    <source>
        <dbReference type="PROSITE-ProRule" id="PRU00169"/>
    </source>
</evidence>
<keyword evidence="1 5" id="KW-0597">Phosphoprotein</keyword>
<evidence type="ECO:0000256" key="1">
    <source>
        <dbReference type="ARBA" id="ARBA00022553"/>
    </source>
</evidence>
<protein>
    <submittedName>
        <fullName evidence="8">Response regulator transcription factor</fullName>
    </submittedName>
</protein>
<feature type="domain" description="HTH luxR-type" evidence="6">
    <location>
        <begin position="146"/>
        <end position="211"/>
    </location>
</feature>
<evidence type="ECO:0000313" key="8">
    <source>
        <dbReference type="EMBL" id="MBK0422107.1"/>
    </source>
</evidence>
<dbReference type="SMART" id="SM00421">
    <property type="entry name" value="HTH_LUXR"/>
    <property type="match status" value="1"/>
</dbReference>
<dbReference type="Proteomes" id="UP000618733">
    <property type="component" value="Unassembled WGS sequence"/>
</dbReference>
<dbReference type="InterPro" id="IPR011006">
    <property type="entry name" value="CheY-like_superfamily"/>
</dbReference>
<dbReference type="InterPro" id="IPR000792">
    <property type="entry name" value="Tscrpt_reg_LuxR_C"/>
</dbReference>
<dbReference type="PROSITE" id="PS50110">
    <property type="entry name" value="RESPONSE_REGULATORY"/>
    <property type="match status" value="1"/>
</dbReference>
<keyword evidence="3" id="KW-0238">DNA-binding</keyword>
<dbReference type="InterPro" id="IPR001789">
    <property type="entry name" value="Sig_transdc_resp-reg_receiver"/>
</dbReference>
<dbReference type="Pfam" id="PF00072">
    <property type="entry name" value="Response_reg"/>
    <property type="match status" value="1"/>
</dbReference>
<dbReference type="Gene3D" id="3.40.50.2300">
    <property type="match status" value="1"/>
</dbReference>
<comment type="caution">
    <text evidence="8">The sequence shown here is derived from an EMBL/GenBank/DDBJ whole genome shotgun (WGS) entry which is preliminary data.</text>
</comment>
<dbReference type="GO" id="GO:0000160">
    <property type="term" value="P:phosphorelay signal transduction system"/>
    <property type="evidence" value="ECO:0007669"/>
    <property type="project" value="InterPro"/>
</dbReference>
<feature type="domain" description="Response regulatory" evidence="7">
    <location>
        <begin position="2"/>
        <end position="118"/>
    </location>
</feature>
<sequence length="215" mass="23381">MRILLVDDQELIRIGLRLVLDGEPDFEVIGEAEDGAQAVQLSDELDPDVILMDVHMPGTDGIVATERICGERTCSRVIAITAFDVDDHAFGMLRAGASGFLLKDAGPDALCAAVRAVHAGDAVVSPRVTRRLIDRFVHRLPSPCAPGCHLGELTSREAEILGAIGEGLNNTELAERFTLSESTVKTHVGRILKKLHLRDRVQAVLYACRTSHKDR</sequence>
<dbReference type="AlphaFoldDB" id="A0A934QF31"/>
<keyword evidence="9" id="KW-1185">Reference proteome</keyword>
<feature type="modified residue" description="4-aspartylphosphate" evidence="5">
    <location>
        <position position="53"/>
    </location>
</feature>